<protein>
    <recommendedName>
        <fullName evidence="11">DNA 3'-5' helicase</fullName>
        <ecNumber evidence="11">5.6.2.4</ecNumber>
    </recommendedName>
</protein>
<evidence type="ECO:0000256" key="2">
    <source>
        <dbReference type="ARBA" id="ARBA00022705"/>
    </source>
</evidence>
<dbReference type="GO" id="GO:0006270">
    <property type="term" value="P:DNA replication initiation"/>
    <property type="evidence" value="ECO:0007669"/>
    <property type="project" value="TreeGrafter"/>
</dbReference>
<accession>A0A6J4V3B1</accession>
<dbReference type="GO" id="GO:0006310">
    <property type="term" value="P:DNA recombination"/>
    <property type="evidence" value="ECO:0007669"/>
    <property type="project" value="InterPro"/>
</dbReference>
<dbReference type="PANTHER" id="PTHR30580">
    <property type="entry name" value="PRIMOSOMAL PROTEIN N"/>
    <property type="match status" value="1"/>
</dbReference>
<keyword evidence="2" id="KW-0235">DNA replication</keyword>
<dbReference type="PANTHER" id="PTHR30580:SF0">
    <property type="entry name" value="PRIMOSOMAL PROTEIN N"/>
    <property type="match status" value="1"/>
</dbReference>
<dbReference type="HAMAP" id="MF_00983">
    <property type="entry name" value="PriA"/>
    <property type="match status" value="1"/>
</dbReference>
<evidence type="ECO:0000256" key="8">
    <source>
        <dbReference type="ARBA" id="ARBA00022840"/>
    </source>
</evidence>
<feature type="non-terminal residue" evidence="14">
    <location>
        <position position="1"/>
    </location>
</feature>
<evidence type="ECO:0000256" key="9">
    <source>
        <dbReference type="ARBA" id="ARBA00023125"/>
    </source>
</evidence>
<sequence>GVTHRTVEFLRLAENEVDLEGVTPAQRRLLAFLEERGEASLDAARSALGSSLTSVVAKLEARGAIERVARVSDHAPHPRVERFVRLVGPVPAEVGARSPRQRAVIDYLAQRSRLAPVDGDRLVPLTDVLTRTETDRTVVGALARKGILEEIALPRGIPPAGGIPRGAVPVLTAAQALAWRAIEPALVARDPTPILLHGVTGSGKTEVYLRAVAWCLRHGRGAIVLVPEIALASQIVRRFTARFPGEVAVLHSALADAERYAAWQGVAAGRSRVVVGPRSALFAPVVDLGLIVVDEEHEGSYKQDGEPRYHARALAERLAAAQGAVVLLGSATPAVETARRAEEGTVRRLELPARVGPDLGARDGDRSRGELELPPVEVVDMRLELHRGNASLFSASLRELLERTLAAREQAILFLNRRGLATVVLCRSCGQTLLCPYCDIPLVYHGDRRRLICHRCNHRDNPPPRCADCGGGLNYFGAGTQRVEEEVRSLLPHARVMRWDQDAVRGAGGHEGLLRRVERREVDIVVGTQMIAKGLDLPSVTGIGVVHADTMLHLPDFRSGERTFQLLTQVAGRAGRRAPGSRVVVQSYTPDHYAIQAAARHDYAAFYAEEIDFRRAHRYPPFARLVRYLYRDPDEATCAAEAEEMARRLARHARARGVAMDLLGPTPAFASRIRGRYQWQIVLRAADLDPLLDGLPARPGWSVDVDPQSLL</sequence>
<dbReference type="GO" id="GO:1990077">
    <property type="term" value="C:primosome complex"/>
    <property type="evidence" value="ECO:0007669"/>
    <property type="project" value="UniProtKB-KW"/>
</dbReference>
<keyword evidence="8" id="KW-0067">ATP-binding</keyword>
<reference evidence="14" key="1">
    <citation type="submission" date="2020-02" db="EMBL/GenBank/DDBJ databases">
        <authorList>
            <person name="Meier V. D."/>
        </authorList>
    </citation>
    <scope>NUCLEOTIDE SEQUENCE</scope>
    <source>
        <strain evidence="14">AVDCRST_MAG19</strain>
    </source>
</reference>
<name>A0A6J4V3B1_9BACT</name>
<proteinExistence type="inferred from homology"/>
<dbReference type="SMART" id="SM00487">
    <property type="entry name" value="DEXDc"/>
    <property type="match status" value="1"/>
</dbReference>
<keyword evidence="10" id="KW-0413">Isomerase</keyword>
<evidence type="ECO:0000256" key="6">
    <source>
        <dbReference type="ARBA" id="ARBA00022806"/>
    </source>
</evidence>
<dbReference type="InterPro" id="IPR040498">
    <property type="entry name" value="PriA_CRR"/>
</dbReference>
<comment type="catalytic activity">
    <reaction evidence="12">
        <text>ATP + H2O = ADP + phosphate + H(+)</text>
        <dbReference type="Rhea" id="RHEA:13065"/>
        <dbReference type="ChEBI" id="CHEBI:15377"/>
        <dbReference type="ChEBI" id="CHEBI:15378"/>
        <dbReference type="ChEBI" id="CHEBI:30616"/>
        <dbReference type="ChEBI" id="CHEBI:43474"/>
        <dbReference type="ChEBI" id="CHEBI:456216"/>
        <dbReference type="EC" id="5.6.2.4"/>
    </reaction>
</comment>
<keyword evidence="6 14" id="KW-0347">Helicase</keyword>
<dbReference type="AlphaFoldDB" id="A0A6J4V3B1"/>
<keyword evidence="7" id="KW-0862">Zinc</keyword>
<gene>
    <name evidence="14" type="ORF">AVDCRST_MAG19-2498</name>
</gene>
<dbReference type="PROSITE" id="PS51192">
    <property type="entry name" value="HELICASE_ATP_BIND_1"/>
    <property type="match status" value="1"/>
</dbReference>
<feature type="domain" description="Helicase ATP-binding" evidence="13">
    <location>
        <begin position="185"/>
        <end position="351"/>
    </location>
</feature>
<keyword evidence="4" id="KW-0547">Nucleotide-binding</keyword>
<dbReference type="InterPro" id="IPR011545">
    <property type="entry name" value="DEAD/DEAH_box_helicase_dom"/>
</dbReference>
<dbReference type="InterPro" id="IPR014001">
    <property type="entry name" value="Helicase_ATP-bd"/>
</dbReference>
<dbReference type="GO" id="GO:0006302">
    <property type="term" value="P:double-strand break repair"/>
    <property type="evidence" value="ECO:0007669"/>
    <property type="project" value="InterPro"/>
</dbReference>
<keyword evidence="3" id="KW-0479">Metal-binding</keyword>
<evidence type="ECO:0000256" key="11">
    <source>
        <dbReference type="ARBA" id="ARBA00034808"/>
    </source>
</evidence>
<evidence type="ECO:0000256" key="1">
    <source>
        <dbReference type="ARBA" id="ARBA00022515"/>
    </source>
</evidence>
<evidence type="ECO:0000256" key="3">
    <source>
        <dbReference type="ARBA" id="ARBA00022723"/>
    </source>
</evidence>
<dbReference type="FunFam" id="3.40.50.300:FF:000489">
    <property type="entry name" value="Primosome assembly protein PriA"/>
    <property type="match status" value="1"/>
</dbReference>
<evidence type="ECO:0000256" key="7">
    <source>
        <dbReference type="ARBA" id="ARBA00022833"/>
    </source>
</evidence>
<dbReference type="Pfam" id="PF18319">
    <property type="entry name" value="Zn_ribbon_PriA"/>
    <property type="match status" value="1"/>
</dbReference>
<dbReference type="Gene3D" id="3.40.50.300">
    <property type="entry name" value="P-loop containing nucleotide triphosphate hydrolases"/>
    <property type="match status" value="2"/>
</dbReference>
<evidence type="ECO:0000256" key="12">
    <source>
        <dbReference type="ARBA" id="ARBA00048988"/>
    </source>
</evidence>
<dbReference type="InterPro" id="IPR041236">
    <property type="entry name" value="PriA_C"/>
</dbReference>
<keyword evidence="1" id="KW-0639">Primosome</keyword>
<evidence type="ECO:0000256" key="4">
    <source>
        <dbReference type="ARBA" id="ARBA00022741"/>
    </source>
</evidence>
<dbReference type="GO" id="GO:0043138">
    <property type="term" value="F:3'-5' DNA helicase activity"/>
    <property type="evidence" value="ECO:0007669"/>
    <property type="project" value="UniProtKB-EC"/>
</dbReference>
<dbReference type="EC" id="5.6.2.4" evidence="11"/>
<keyword evidence="5" id="KW-0378">Hydrolase</keyword>
<evidence type="ECO:0000256" key="10">
    <source>
        <dbReference type="ARBA" id="ARBA00023235"/>
    </source>
</evidence>
<dbReference type="CDD" id="cd18804">
    <property type="entry name" value="SF2_C_priA"/>
    <property type="match status" value="1"/>
</dbReference>
<dbReference type="GO" id="GO:0016787">
    <property type="term" value="F:hydrolase activity"/>
    <property type="evidence" value="ECO:0007669"/>
    <property type="project" value="UniProtKB-KW"/>
</dbReference>
<dbReference type="GO" id="GO:0003677">
    <property type="term" value="F:DNA binding"/>
    <property type="evidence" value="ECO:0007669"/>
    <property type="project" value="UniProtKB-KW"/>
</dbReference>
<keyword evidence="9" id="KW-0238">DNA-binding</keyword>
<dbReference type="InterPro" id="IPR027417">
    <property type="entry name" value="P-loop_NTPase"/>
</dbReference>
<organism evidence="14">
    <name type="scientific">uncultured Thermomicrobiales bacterium</name>
    <dbReference type="NCBI Taxonomy" id="1645740"/>
    <lineage>
        <taxon>Bacteria</taxon>
        <taxon>Pseudomonadati</taxon>
        <taxon>Thermomicrobiota</taxon>
        <taxon>Thermomicrobia</taxon>
        <taxon>Thermomicrobiales</taxon>
        <taxon>environmental samples</taxon>
    </lineage>
</organism>
<dbReference type="SUPFAM" id="SSF52540">
    <property type="entry name" value="P-loop containing nucleoside triphosphate hydrolases"/>
    <property type="match status" value="1"/>
</dbReference>
<dbReference type="InterPro" id="IPR005259">
    <property type="entry name" value="PriA"/>
</dbReference>
<evidence type="ECO:0000313" key="14">
    <source>
        <dbReference type="EMBL" id="CAA9568253.1"/>
    </source>
</evidence>
<evidence type="ECO:0000259" key="13">
    <source>
        <dbReference type="PROSITE" id="PS51192"/>
    </source>
</evidence>
<dbReference type="NCBIfam" id="TIGR00595">
    <property type="entry name" value="priA"/>
    <property type="match status" value="1"/>
</dbReference>
<dbReference type="GO" id="GO:0005524">
    <property type="term" value="F:ATP binding"/>
    <property type="evidence" value="ECO:0007669"/>
    <property type="project" value="UniProtKB-KW"/>
</dbReference>
<dbReference type="Pfam" id="PF18074">
    <property type="entry name" value="PriA_C"/>
    <property type="match status" value="1"/>
</dbReference>
<dbReference type="GO" id="GO:0006269">
    <property type="term" value="P:DNA replication, synthesis of primer"/>
    <property type="evidence" value="ECO:0007669"/>
    <property type="project" value="UniProtKB-KW"/>
</dbReference>
<dbReference type="EMBL" id="CADCWL010000121">
    <property type="protein sequence ID" value="CAA9568253.1"/>
    <property type="molecule type" value="Genomic_DNA"/>
</dbReference>
<dbReference type="Pfam" id="PF00270">
    <property type="entry name" value="DEAD"/>
    <property type="match status" value="1"/>
</dbReference>
<dbReference type="GO" id="GO:0046872">
    <property type="term" value="F:metal ion binding"/>
    <property type="evidence" value="ECO:0007669"/>
    <property type="project" value="UniProtKB-KW"/>
</dbReference>
<evidence type="ECO:0000256" key="5">
    <source>
        <dbReference type="ARBA" id="ARBA00022801"/>
    </source>
</evidence>